<evidence type="ECO:0000313" key="3">
    <source>
        <dbReference type="EMBL" id="KAF7338937.1"/>
    </source>
</evidence>
<proteinExistence type="predicted"/>
<feature type="domain" description="NADP-dependent oxidoreductase" evidence="2">
    <location>
        <begin position="17"/>
        <end position="324"/>
    </location>
</feature>
<evidence type="ECO:0000256" key="1">
    <source>
        <dbReference type="ARBA" id="ARBA00023002"/>
    </source>
</evidence>
<accession>A0A8H7CK48</accession>
<sequence length="348" mass="38321">MSTPPPKTAFESRIPVIYGAGGIGAPGTFCKLTNARAAQPVLDAWCKRVGPSQVDTSNLYGFGTSEKILGEMDLHGSCVDTKFYPLAAGDHSATNIKAACAKSIEALNGVRIRVLYLHAPDRATPWTETLQAIDELHKEGKFEMFGLSNYKTYEVAEIVTLCRLKGWVVPTVYEGLYNALDRTVETELIPCLRHFGIKFAAYCPLAGGYLVGHLLSHTLESESEPAAIPRGSHFDPKNPFGMWYQNRYLPMGAAVCDLRAVVEEHGLNLNSASVRWLQHHSALRPTDLGIIFGGSKVSHIEATLQYCTEGPLPEAVVKAYEECYKKVKGGLPNYHHDPAWYDPEVYGY</sequence>
<evidence type="ECO:0000259" key="2">
    <source>
        <dbReference type="Pfam" id="PF00248"/>
    </source>
</evidence>
<dbReference type="OrthoDB" id="2310150at2759"/>
<dbReference type="AlphaFoldDB" id="A0A8H7CK48"/>
<dbReference type="PANTHER" id="PTHR43364">
    <property type="entry name" value="NADH-SPECIFIC METHYLGLYOXAL REDUCTASE-RELATED"/>
    <property type="match status" value="1"/>
</dbReference>
<comment type="caution">
    <text evidence="3">The sequence shown here is derived from an EMBL/GenBank/DDBJ whole genome shotgun (WGS) entry which is preliminary data.</text>
</comment>
<keyword evidence="4" id="KW-1185">Reference proteome</keyword>
<dbReference type="SUPFAM" id="SSF51430">
    <property type="entry name" value="NAD(P)-linked oxidoreductase"/>
    <property type="match status" value="1"/>
</dbReference>
<keyword evidence="1" id="KW-0560">Oxidoreductase</keyword>
<dbReference type="CDD" id="cd19075">
    <property type="entry name" value="AKR_AKR7A1-5"/>
    <property type="match status" value="1"/>
</dbReference>
<dbReference type="Proteomes" id="UP000620124">
    <property type="component" value="Unassembled WGS sequence"/>
</dbReference>
<dbReference type="Gene3D" id="3.20.20.100">
    <property type="entry name" value="NADP-dependent oxidoreductase domain"/>
    <property type="match status" value="1"/>
</dbReference>
<reference evidence="3" key="1">
    <citation type="submission" date="2020-05" db="EMBL/GenBank/DDBJ databases">
        <title>Mycena genomes resolve the evolution of fungal bioluminescence.</title>
        <authorList>
            <person name="Tsai I.J."/>
        </authorList>
    </citation>
    <scope>NUCLEOTIDE SEQUENCE</scope>
    <source>
        <strain evidence="3">CCC161011</strain>
    </source>
</reference>
<dbReference type="Pfam" id="PF00248">
    <property type="entry name" value="Aldo_ket_red"/>
    <property type="match status" value="1"/>
</dbReference>
<dbReference type="InterPro" id="IPR050523">
    <property type="entry name" value="AKR_Detox_Biosynth"/>
</dbReference>
<evidence type="ECO:0000313" key="4">
    <source>
        <dbReference type="Proteomes" id="UP000620124"/>
    </source>
</evidence>
<dbReference type="GO" id="GO:0016491">
    <property type="term" value="F:oxidoreductase activity"/>
    <property type="evidence" value="ECO:0007669"/>
    <property type="project" value="UniProtKB-KW"/>
</dbReference>
<gene>
    <name evidence="3" type="ORF">MVEN_01969800</name>
</gene>
<organism evidence="3 4">
    <name type="scientific">Mycena venus</name>
    <dbReference type="NCBI Taxonomy" id="2733690"/>
    <lineage>
        <taxon>Eukaryota</taxon>
        <taxon>Fungi</taxon>
        <taxon>Dikarya</taxon>
        <taxon>Basidiomycota</taxon>
        <taxon>Agaricomycotina</taxon>
        <taxon>Agaricomycetes</taxon>
        <taxon>Agaricomycetidae</taxon>
        <taxon>Agaricales</taxon>
        <taxon>Marasmiineae</taxon>
        <taxon>Mycenaceae</taxon>
        <taxon>Mycena</taxon>
    </lineage>
</organism>
<dbReference type="InterPro" id="IPR023210">
    <property type="entry name" value="NADP_OxRdtase_dom"/>
</dbReference>
<dbReference type="EMBL" id="JACAZI010000020">
    <property type="protein sequence ID" value="KAF7338937.1"/>
    <property type="molecule type" value="Genomic_DNA"/>
</dbReference>
<name>A0A8H7CK48_9AGAR</name>
<dbReference type="PANTHER" id="PTHR43364:SF4">
    <property type="entry name" value="NAD(P)-LINKED OXIDOREDUCTASE SUPERFAMILY PROTEIN"/>
    <property type="match status" value="1"/>
</dbReference>
<dbReference type="InterPro" id="IPR036812">
    <property type="entry name" value="NAD(P)_OxRdtase_dom_sf"/>
</dbReference>
<protein>
    <submittedName>
        <fullName evidence="3">Aflatoxin B1-aldehyde reductase</fullName>
    </submittedName>
</protein>